<reference evidence="10" key="1">
    <citation type="journal article" date="2006" name="J. Virol. Methods">
        <title>Large-scale amplification, cloning and sequencing of near full-length HIV-1 subtype C genomes.</title>
        <authorList>
            <person name="Rousseau C.M."/>
            <person name="Birditt B.A."/>
            <person name="McKay A.R."/>
            <person name="Stoddard J.N."/>
            <person name="Lee T.C."/>
            <person name="McLaughlin S."/>
            <person name="Moore S.W."/>
            <person name="Shindo N."/>
            <person name="Learn G.H."/>
            <person name="Korber B.T."/>
            <person name="Brander C."/>
            <person name="Goulder P.J."/>
            <person name="Kiepiela P."/>
            <person name="Walker B.D."/>
            <person name="Mullins J.I."/>
        </authorList>
    </citation>
    <scope>NUCLEOTIDE SEQUENCE</scope>
    <source>
        <strain evidence="10">03ZASK048B2</strain>
    </source>
</reference>
<dbReference type="GO" id="GO:0051028">
    <property type="term" value="P:mRNA transport"/>
    <property type="evidence" value="ECO:0007669"/>
    <property type="project" value="UniProtKB-KW"/>
</dbReference>
<keyword evidence="6 8" id="KW-1035">Host cytoplasm</keyword>
<evidence type="ECO:0000256" key="4">
    <source>
        <dbReference type="ARBA" id="ARBA00022816"/>
    </source>
</evidence>
<evidence type="ECO:0000256" key="7">
    <source>
        <dbReference type="ARBA" id="ARBA00031496"/>
    </source>
</evidence>
<accession>Q3S5E0</accession>
<organism evidence="10">
    <name type="scientific">Human immunodeficiency virus type 1</name>
    <name type="common">HIV-1</name>
    <dbReference type="NCBI Taxonomy" id="11676"/>
    <lineage>
        <taxon>Viruses</taxon>
        <taxon>Riboviria</taxon>
        <taxon>Pararnavirae</taxon>
        <taxon>Artverviricota</taxon>
        <taxon>Revtraviricetes</taxon>
        <taxon>Ortervirales</taxon>
        <taxon>Retroviridae</taxon>
        <taxon>Orthoretrovirinae</taxon>
        <taxon>Lentivirus</taxon>
        <taxon>Lentivirus humimdef1</taxon>
    </lineage>
</organism>
<dbReference type="EMBL" id="DQ164128">
    <property type="protein sequence ID" value="AAZ91950.1"/>
    <property type="molecule type" value="Genomic_DNA"/>
</dbReference>
<evidence type="ECO:0000256" key="5">
    <source>
        <dbReference type="ARBA" id="ARBA00022884"/>
    </source>
</evidence>
<evidence type="ECO:0000256" key="8">
    <source>
        <dbReference type="RuleBase" id="RU364044"/>
    </source>
</evidence>
<keyword evidence="4 8" id="KW-0509">mRNA transport</keyword>
<dbReference type="GO" id="GO:0030430">
    <property type="term" value="C:host cell cytoplasm"/>
    <property type="evidence" value="ECO:0007669"/>
    <property type="project" value="UniProtKB-SubCell"/>
</dbReference>
<dbReference type="InterPro" id="IPR000625">
    <property type="entry name" value="REV_protein"/>
</dbReference>
<sequence length="44" mass="5210">MAGRSGDIDEALLQAVRAIRILYQSDPYPEPRRTRQAQKNRRRR</sequence>
<dbReference type="GO" id="GO:0003723">
    <property type="term" value="F:RNA binding"/>
    <property type="evidence" value="ECO:0007669"/>
    <property type="project" value="UniProtKB-KW"/>
</dbReference>
<proteinExistence type="predicted"/>
<keyword evidence="5 8" id="KW-0694">RNA-binding</keyword>
<evidence type="ECO:0000256" key="3">
    <source>
        <dbReference type="ARBA" id="ARBA00022562"/>
    </source>
</evidence>
<comment type="function">
    <text evidence="8">Escorts unspliced or incompletely spliced viral pre-mRNAs (late transcripts) out of the nucleus of infected cells. These pre-mRNAs carry a recognition sequence called Rev responsive element (RRE) located in the env gene, that is not present in fully spliced viral mRNAs (early transcripts). This function is essential since most viral proteins are translated from unspliced or partially spliced pre-mRNAs which cannot exit the nucleus by the pathway used by fully processed cellular mRNAs.</text>
</comment>
<feature type="compositionally biased region" description="Basic residues" evidence="9">
    <location>
        <begin position="34"/>
        <end position="44"/>
    </location>
</feature>
<keyword evidence="3 8" id="KW-1048">Host nucleus</keyword>
<comment type="subunit">
    <text evidence="8">Homomultimer; when bound to the RRE. Multimeric assembly is essential for activity.</text>
</comment>
<dbReference type="GO" id="GO:0003700">
    <property type="term" value="F:DNA-binding transcription factor activity"/>
    <property type="evidence" value="ECO:0007669"/>
    <property type="project" value="InterPro"/>
</dbReference>
<dbReference type="GO" id="GO:0044196">
    <property type="term" value="C:host cell nucleolus"/>
    <property type="evidence" value="ECO:0007669"/>
    <property type="project" value="UniProtKB-SubCell"/>
</dbReference>
<dbReference type="Gene3D" id="6.10.140.630">
    <property type="match status" value="1"/>
</dbReference>
<evidence type="ECO:0000313" key="10">
    <source>
        <dbReference type="EMBL" id="AAZ91950.1"/>
    </source>
</evidence>
<gene>
    <name evidence="8 10" type="primary">rev</name>
</gene>
<name>Q3S5E0_HV1</name>
<protein>
    <recommendedName>
        <fullName evidence="1 8">Protein Rev</fullName>
    </recommendedName>
    <alternativeName>
        <fullName evidence="7 8">Regulator of expression of viral proteins</fullName>
    </alternativeName>
</protein>
<organismHost>
    <name type="scientific">Homo sapiens</name>
    <name type="common">Human</name>
    <dbReference type="NCBI Taxonomy" id="9606"/>
</organismHost>
<evidence type="ECO:0000256" key="1">
    <source>
        <dbReference type="ARBA" id="ARBA00020269"/>
    </source>
</evidence>
<dbReference type="Pfam" id="PF00424">
    <property type="entry name" value="REV"/>
    <property type="match status" value="1"/>
</dbReference>
<evidence type="ECO:0000256" key="6">
    <source>
        <dbReference type="ARBA" id="ARBA00023200"/>
    </source>
</evidence>
<comment type="subcellular location">
    <subcellularLocation>
        <location evidence="8">Host cytoplasm</location>
    </subcellularLocation>
    <subcellularLocation>
        <location evidence="8">Host nucleus</location>
        <location evidence="8">Host nucleolus</location>
    </subcellularLocation>
</comment>
<feature type="region of interest" description="Disordered" evidence="9">
    <location>
        <begin position="24"/>
        <end position="44"/>
    </location>
</feature>
<evidence type="ECO:0000256" key="2">
    <source>
        <dbReference type="ARBA" id="ARBA00022448"/>
    </source>
</evidence>
<keyword evidence="2 8" id="KW-0813">Transport</keyword>
<evidence type="ECO:0000256" key="9">
    <source>
        <dbReference type="SAM" id="MobiDB-lite"/>
    </source>
</evidence>